<evidence type="ECO:0000256" key="3">
    <source>
        <dbReference type="ARBA" id="ARBA00022691"/>
    </source>
</evidence>
<feature type="region of interest" description="Disordered" evidence="5">
    <location>
        <begin position="427"/>
        <end position="454"/>
    </location>
</feature>
<comment type="similarity">
    <text evidence="4">Belongs to the class I-like SAM-binding methyltransferase superfamily. RNA M5U methyltransferase family.</text>
</comment>
<feature type="compositionally biased region" description="Basic and acidic residues" evidence="5">
    <location>
        <begin position="98"/>
        <end position="107"/>
    </location>
</feature>
<keyword evidence="7" id="KW-1185">Reference proteome</keyword>
<evidence type="ECO:0000313" key="6">
    <source>
        <dbReference type="EMBL" id="KAL3778460.1"/>
    </source>
</evidence>
<dbReference type="PANTHER" id="PTHR47548:SF1">
    <property type="entry name" value="S-ADENOSYL-L-METHIONINE-DEPENDENT METHYLTRANSFERASES SUPERFAMILY PROTEIN"/>
    <property type="match status" value="1"/>
</dbReference>
<organism evidence="6 7">
    <name type="scientific">Cyclotella cryptica</name>
    <dbReference type="NCBI Taxonomy" id="29204"/>
    <lineage>
        <taxon>Eukaryota</taxon>
        <taxon>Sar</taxon>
        <taxon>Stramenopiles</taxon>
        <taxon>Ochrophyta</taxon>
        <taxon>Bacillariophyta</taxon>
        <taxon>Coscinodiscophyceae</taxon>
        <taxon>Thalassiosirophycidae</taxon>
        <taxon>Stephanodiscales</taxon>
        <taxon>Stephanodiscaceae</taxon>
        <taxon>Cyclotella</taxon>
    </lineage>
</organism>
<keyword evidence="3 4" id="KW-0949">S-adenosyl-L-methionine</keyword>
<dbReference type="GO" id="GO:0032259">
    <property type="term" value="P:methylation"/>
    <property type="evidence" value="ECO:0007669"/>
    <property type="project" value="UniProtKB-KW"/>
</dbReference>
<dbReference type="SUPFAM" id="SSF53335">
    <property type="entry name" value="S-adenosyl-L-methionine-dependent methyltransferases"/>
    <property type="match status" value="1"/>
</dbReference>
<keyword evidence="1 4" id="KW-0489">Methyltransferase</keyword>
<dbReference type="EMBL" id="JABMIG020000434">
    <property type="protein sequence ID" value="KAL3778460.1"/>
    <property type="molecule type" value="Genomic_DNA"/>
</dbReference>
<comment type="caution">
    <text evidence="4">Lacks conserved residue(s) required for the propagation of feature annotation.</text>
</comment>
<dbReference type="PANTHER" id="PTHR47548">
    <property type="entry name" value="BNAA06G32370D PROTEIN"/>
    <property type="match status" value="1"/>
</dbReference>
<feature type="region of interest" description="Disordered" evidence="5">
    <location>
        <begin position="63"/>
        <end position="136"/>
    </location>
</feature>
<accession>A0ABD3NQK6</accession>
<feature type="active site" description="Nucleophile" evidence="4">
    <location>
        <position position="556"/>
    </location>
</feature>
<feature type="compositionally biased region" description="Low complexity" evidence="5">
    <location>
        <begin position="124"/>
        <end position="136"/>
    </location>
</feature>
<protein>
    <submittedName>
        <fullName evidence="6">Uncharacterized protein</fullName>
    </submittedName>
</protein>
<evidence type="ECO:0000313" key="7">
    <source>
        <dbReference type="Proteomes" id="UP001516023"/>
    </source>
</evidence>
<gene>
    <name evidence="6" type="ORF">HJC23_004400</name>
</gene>
<dbReference type="InterPro" id="IPR029063">
    <property type="entry name" value="SAM-dependent_MTases_sf"/>
</dbReference>
<feature type="compositionally biased region" description="Basic and acidic residues" evidence="5">
    <location>
        <begin position="427"/>
        <end position="437"/>
    </location>
</feature>
<evidence type="ECO:0000256" key="1">
    <source>
        <dbReference type="ARBA" id="ARBA00022603"/>
    </source>
</evidence>
<reference evidence="6 7" key="1">
    <citation type="journal article" date="2020" name="G3 (Bethesda)">
        <title>Improved Reference Genome for Cyclotella cryptica CCMP332, a Model for Cell Wall Morphogenesis, Salinity Adaptation, and Lipid Production in Diatoms (Bacillariophyta).</title>
        <authorList>
            <person name="Roberts W.R."/>
            <person name="Downey K.M."/>
            <person name="Ruck E.C."/>
            <person name="Traller J.C."/>
            <person name="Alverson A.J."/>
        </authorList>
    </citation>
    <scope>NUCLEOTIDE SEQUENCE [LARGE SCALE GENOMIC DNA]</scope>
    <source>
        <strain evidence="6 7">CCMP332</strain>
    </source>
</reference>
<dbReference type="Gene3D" id="2.40.50.1070">
    <property type="match status" value="1"/>
</dbReference>
<name>A0ABD3NQK6_9STRA</name>
<dbReference type="Gene3D" id="3.40.50.150">
    <property type="entry name" value="Vaccinia Virus protein VP39"/>
    <property type="match status" value="1"/>
</dbReference>
<evidence type="ECO:0000256" key="4">
    <source>
        <dbReference type="PROSITE-ProRule" id="PRU01024"/>
    </source>
</evidence>
<feature type="binding site" evidence="4">
    <location>
        <position position="389"/>
    </location>
    <ligand>
        <name>S-adenosyl-L-methionine</name>
        <dbReference type="ChEBI" id="CHEBI:59789"/>
    </ligand>
</feature>
<evidence type="ECO:0000256" key="5">
    <source>
        <dbReference type="SAM" id="MobiDB-lite"/>
    </source>
</evidence>
<feature type="binding site" evidence="4">
    <location>
        <position position="503"/>
    </location>
    <ligand>
        <name>S-adenosyl-L-methionine</name>
        <dbReference type="ChEBI" id="CHEBI:59789"/>
    </ligand>
</feature>
<sequence>MVDYPVIRDGAHKMSKLSKLTWLITRGLSVSTSCEKEDKEIGNGRYLHLSSWYDNDDNDDRYTGRRSRTFASRAGGGERTASAERSRTRRTRGTSNNDSERGARRTEQQQQRQKNLYEKRTTVQSSGGEQSSQSLSSIDCPHFGTCPGCVVSTNIQDIDVIESAKLYFSSQSVQKHAIPHNRKDRKRYFHEEEEEFYKVIIPSSITSWRSQAKLAVAPTSTWSRSSGATIGLYARHSHDVLSIPECKVHHPSINRAVEMIVEATKKVRTPVYLEDTGEGLLRYIQLQVELSTGKICLTLVMNAEKLKECQPHLSFLVKELKRMDDKRRCGIRYGVIAMTPAVIPYLQEIRLGGIPSMVHLLFGNFEGFSEIAREVREAIPEGSKVCEMYAGVGLLGLSSLLYHGKLKADGKLDRGLKWLRCRPKNFDSGKTRGDKQWRGKNQQSRRNRDTSMKDLMDKMVSSSNTSDDMSTSKDQPSVTYTVANAASALYQGQALGADVLIVDPPRKGLEEPVLQQLCQPRNSKQPYVENANMLSHLPRHTINWVNDVRTLIYVSCGFDALARDCDQLLTSNAGWKIESATGYVLFPGSNHVESVVVFRR</sequence>
<dbReference type="GO" id="GO:0008168">
    <property type="term" value="F:methyltransferase activity"/>
    <property type="evidence" value="ECO:0007669"/>
    <property type="project" value="UniProtKB-KW"/>
</dbReference>
<dbReference type="Proteomes" id="UP001516023">
    <property type="component" value="Unassembled WGS sequence"/>
</dbReference>
<proteinExistence type="inferred from homology"/>
<dbReference type="InterPro" id="IPR053304">
    <property type="entry name" value="RNA_M5U_MTase"/>
</dbReference>
<keyword evidence="2 4" id="KW-0808">Transferase</keyword>
<evidence type="ECO:0000256" key="2">
    <source>
        <dbReference type="ARBA" id="ARBA00022679"/>
    </source>
</evidence>
<dbReference type="PROSITE" id="PS51687">
    <property type="entry name" value="SAM_MT_RNA_M5U"/>
    <property type="match status" value="1"/>
</dbReference>
<dbReference type="InterPro" id="IPR010280">
    <property type="entry name" value="U5_MeTrfase_fam"/>
</dbReference>
<comment type="caution">
    <text evidence="6">The sequence shown here is derived from an EMBL/GenBank/DDBJ whole genome shotgun (WGS) entry which is preliminary data.</text>
</comment>
<dbReference type="AlphaFoldDB" id="A0ABD3NQK6"/>